<evidence type="ECO:0000256" key="4">
    <source>
        <dbReference type="ARBA" id="ARBA00022729"/>
    </source>
</evidence>
<keyword evidence="8" id="KW-0539">Nucleus</keyword>
<dbReference type="RefSeq" id="XP_045574846.1">
    <property type="nucleotide sequence ID" value="XM_045718890.1"/>
</dbReference>
<dbReference type="Pfam" id="PF26182">
    <property type="entry name" value="Ig_NUP210_5th"/>
    <property type="match status" value="1"/>
</dbReference>
<feature type="domain" description="NUP210 fourth Ig-like" evidence="20">
    <location>
        <begin position="356"/>
        <end position="433"/>
    </location>
</feature>
<dbReference type="Gene3D" id="2.60.40.1080">
    <property type="match status" value="1"/>
</dbReference>
<dbReference type="InterPro" id="IPR055097">
    <property type="entry name" value="Ig_NUP210_2nd"/>
</dbReference>
<dbReference type="GeneID" id="106605922"/>
<dbReference type="InterPro" id="IPR056897">
    <property type="entry name" value="Ig_NUP210_4th"/>
</dbReference>
<feature type="domain" description="NUP210 Ig-like" evidence="16">
    <location>
        <begin position="26"/>
        <end position="125"/>
    </location>
</feature>
<evidence type="ECO:0000259" key="13">
    <source>
        <dbReference type="Pfam" id="PF22959"/>
    </source>
</evidence>
<dbReference type="Pfam" id="PF26184">
    <property type="entry name" value="Ig_NUP210_8th"/>
    <property type="match status" value="1"/>
</dbReference>
<feature type="domain" description="NUP210 Ig-like" evidence="15">
    <location>
        <begin position="246"/>
        <end position="345"/>
    </location>
</feature>
<dbReference type="Pfam" id="PF22963">
    <property type="entry name" value="Ig_NUP210_3rd"/>
    <property type="match status" value="1"/>
</dbReference>
<dbReference type="InterPro" id="IPR056899">
    <property type="entry name" value="Ig_NUP210_9th"/>
</dbReference>
<evidence type="ECO:0000259" key="20">
    <source>
        <dbReference type="Pfam" id="PF24991"/>
    </source>
</evidence>
<dbReference type="Pfam" id="PF24902">
    <property type="entry name" value="Ig_NUP210_9th"/>
    <property type="match status" value="1"/>
</dbReference>
<keyword evidence="6 9" id="KW-0472">Membrane</keyword>
<evidence type="ECO:0000256" key="3">
    <source>
        <dbReference type="ARBA" id="ARBA00022692"/>
    </source>
</evidence>
<dbReference type="InterPro" id="IPR045197">
    <property type="entry name" value="NUP210-like"/>
</dbReference>
<dbReference type="InterPro" id="IPR055098">
    <property type="entry name" value="Ig_NUP210_3rd"/>
</dbReference>
<organism evidence="23 24">
    <name type="scientific">Salmo salar</name>
    <name type="common">Atlantic salmon</name>
    <dbReference type="NCBI Taxonomy" id="8030"/>
    <lineage>
        <taxon>Eukaryota</taxon>
        <taxon>Metazoa</taxon>
        <taxon>Chordata</taxon>
        <taxon>Craniata</taxon>
        <taxon>Vertebrata</taxon>
        <taxon>Euteleostomi</taxon>
        <taxon>Actinopterygii</taxon>
        <taxon>Neopterygii</taxon>
        <taxon>Teleostei</taxon>
        <taxon>Protacanthopterygii</taxon>
        <taxon>Salmoniformes</taxon>
        <taxon>Salmonidae</taxon>
        <taxon>Salmoninae</taxon>
        <taxon>Salmo</taxon>
    </lineage>
</organism>
<evidence type="ECO:0000256" key="9">
    <source>
        <dbReference type="SAM" id="Phobius"/>
    </source>
</evidence>
<evidence type="ECO:0000259" key="14">
    <source>
        <dbReference type="Pfam" id="PF22962"/>
    </source>
</evidence>
<evidence type="ECO:0000256" key="1">
    <source>
        <dbReference type="ARBA" id="ARBA00004590"/>
    </source>
</evidence>
<dbReference type="Proteomes" id="UP001652741">
    <property type="component" value="Chromosome ssa05"/>
</dbReference>
<feature type="signal peptide" evidence="10">
    <location>
        <begin position="1"/>
        <end position="25"/>
    </location>
</feature>
<dbReference type="InterPro" id="IPR058779">
    <property type="entry name" value="Ig_NUP210_13th"/>
</dbReference>
<dbReference type="Pfam" id="PF26183">
    <property type="entry name" value="Ig_NUP210_14th"/>
    <property type="match status" value="1"/>
</dbReference>
<evidence type="ECO:0000259" key="17">
    <source>
        <dbReference type="Pfam" id="PF22969"/>
    </source>
</evidence>
<evidence type="ECO:0000313" key="23">
    <source>
        <dbReference type="Proteomes" id="UP001652741"/>
    </source>
</evidence>
<dbReference type="Pfam" id="PF22967">
    <property type="entry name" value="Ig_NUP210_1st"/>
    <property type="match status" value="1"/>
</dbReference>
<feature type="domain" description="NUP210 Ig-like" evidence="14">
    <location>
        <begin position="659"/>
        <end position="755"/>
    </location>
</feature>
<feature type="domain" description="NUP210 Ig-like" evidence="13">
    <location>
        <begin position="1376"/>
        <end position="1470"/>
    </location>
</feature>
<feature type="domain" description="NUP210 Ig-like" evidence="21">
    <location>
        <begin position="1476"/>
        <end position="1543"/>
    </location>
</feature>
<evidence type="ECO:0000259" key="18">
    <source>
        <dbReference type="Pfam" id="PF24902"/>
    </source>
</evidence>
<comment type="similarity">
    <text evidence="2">Belongs to the NUP210 family.</text>
</comment>
<dbReference type="InterPro" id="IPR055094">
    <property type="entry name" value="NUP210_Ig15"/>
</dbReference>
<gene>
    <name evidence="24" type="primary">LOC106605922</name>
</gene>
<dbReference type="PANTHER" id="PTHR23019:SF1">
    <property type="entry name" value="NUCLEAR PORE MEMBRANE GLYCOPROTEIN 210-LIKE"/>
    <property type="match status" value="1"/>
</dbReference>
<evidence type="ECO:0000259" key="12">
    <source>
        <dbReference type="Pfam" id="PF22957"/>
    </source>
</evidence>
<dbReference type="Pfam" id="PF22959">
    <property type="entry name" value="Ig_NUP210_15th"/>
    <property type="match status" value="1"/>
</dbReference>
<evidence type="ECO:0000256" key="10">
    <source>
        <dbReference type="SAM" id="SignalP"/>
    </source>
</evidence>
<feature type="transmembrane region" description="Helical" evidence="9">
    <location>
        <begin position="1815"/>
        <end position="1837"/>
    </location>
</feature>
<feature type="chain" id="PRO_5046530419" evidence="10">
    <location>
        <begin position="26"/>
        <end position="1889"/>
    </location>
</feature>
<evidence type="ECO:0000259" key="19">
    <source>
        <dbReference type="Pfam" id="PF24935"/>
    </source>
</evidence>
<evidence type="ECO:0000256" key="7">
    <source>
        <dbReference type="ARBA" id="ARBA00023180"/>
    </source>
</evidence>
<feature type="domain" description="NUP210 Ig-like" evidence="19">
    <location>
        <begin position="541"/>
        <end position="636"/>
    </location>
</feature>
<dbReference type="InterPro" id="IPR057586">
    <property type="entry name" value="Ig_NUP210_16th"/>
</dbReference>
<keyword evidence="23" id="KW-1185">Reference proteome</keyword>
<dbReference type="InterPro" id="IPR055099">
    <property type="entry name" value="Ig_NUP210_7th"/>
</dbReference>
<comment type="subcellular location">
    <subcellularLocation>
        <location evidence="1">Nucleus membrane</location>
        <topology evidence="1">Single-pass membrane protein</topology>
    </subcellularLocation>
</comment>
<evidence type="ECO:0000259" key="15">
    <source>
        <dbReference type="Pfam" id="PF22963"/>
    </source>
</evidence>
<evidence type="ECO:0000256" key="2">
    <source>
        <dbReference type="ARBA" id="ARBA00007313"/>
    </source>
</evidence>
<feature type="domain" description="NUP210 Ig-like" evidence="17">
    <location>
        <begin position="134"/>
        <end position="237"/>
    </location>
</feature>
<evidence type="ECO:0000259" key="16">
    <source>
        <dbReference type="Pfam" id="PF22967"/>
    </source>
</evidence>
<evidence type="ECO:0000256" key="8">
    <source>
        <dbReference type="ARBA" id="ARBA00023242"/>
    </source>
</evidence>
<evidence type="ECO:0000313" key="24">
    <source>
        <dbReference type="RefSeq" id="XP_045574846.1"/>
    </source>
</evidence>
<proteinExistence type="inferred from homology"/>
<dbReference type="InterPro" id="IPR055096">
    <property type="entry name" value="Ig_NUP210_1st"/>
</dbReference>
<evidence type="ECO:0000256" key="5">
    <source>
        <dbReference type="ARBA" id="ARBA00022989"/>
    </source>
</evidence>
<accession>A0ABM3EUV0</accession>
<feature type="domain" description="NUP210 C-terminal Ig-like" evidence="12">
    <location>
        <begin position="1560"/>
        <end position="1673"/>
    </location>
</feature>
<dbReference type="Pfam" id="PF22969">
    <property type="entry name" value="Ig_NUP210_2nd"/>
    <property type="match status" value="1"/>
</dbReference>
<sequence length="1889" mass="204511">MAVLNSKVLCTFFIFSVTIIALSQSTRLNVPKLLLPRSNHNHVNFTLTAEKGCYKWVSSRPQAVVVWPLSPSIPPSILPPSACSQQVLVSARPLSAPLDTNQGASIIRGQDSVTGHTLRCDVIVDQIKQIQVVTTTRQLFTEDPPLVLSVMALDSGGNTFSSLAGLQFEWRLVKDSETAEIVRFVRFSEAGYSPPHHILSLEEAGQKGDSVLLEGVRSGVVQVRASLSHPDYKWVEPASVSLTVTDRLYLSPSHDAYLLLGSTLSFRVWKSVHDTETEVVLGEGEYELSVERDPNYDDDVITVDQDTGTITARGLGRTTLSVTHPSLPENSASHLPRCSVFVVEPSYLTLGVEEEDRWVLESGRQYQVTVRVHDQEGHTAHLAQNVVMTVDFSDWLFYVLETSSNSSYHVLETRGSGHTTIRAALFTVLTEDGRALPLIPPIRAEQEVEIYEPLTLQPRLLVFPWQPEGQLYQHHLQVEGGSGAVSWSVSDSDVAVVTIKGEVMAGKRRGQVDIQASDARNPLHTATGQVYVLRPAGVDVLAQRGDCRVGETITLPLAVWGVQEEDQAQDPPQGSSGPQTLLQVTDCSLINLHVTTSPQGVFTPLPGSVGPGSGFCGGLQLEAVGTGHTLITITVEMEHYNITSMATLAAHSPLKALVSEVVLSLGASCLIVFEGGPQPWPLVPARFHGDAQAEGEGLGVEALSLSEPRRAQQHAYRVTCHALGEQWLVFSSGNSPGPLNQDPSVEQSRVRVDCSAPGSLSLSLLPSSPPSIPPSSLSHPCPEPHYPASLLSVSSSRDAVLQLAVFDHRGVQFDNFSSCSVNWLTSNYSLLSLPSHTHMGLADTHTPSGHSKLHGRQVLRAHDLTGTVTITVALTPAQDSWATPLTASVHLRLVEDVLWDKRAITLYNHPDITENLTLVQGSGHFLVRLQDRELANITYLENSNVVQVSPLRPGLSSILAYDLCLTSADPAVTSISISDITDFQIDFVDIVEVDHSALVRVRVLDSNRQPFLHHYLPLMHLKLTPSSPILTVEPAGPLDSVSVGYRVSGQTVGVVSLHLSAVDSSGSVRTSSHKQLQVYPRFTLQPRSLALTLGSVRQVKWEGGPHPQSSVGFSVSDSRIATVTDTGLVRGVAVGVVKLRGALQTVTQDTGALLTFAQDEVDVEVFNLTGVRIQAPLVKLSVGTEMPVYVMGSDSSQNPFALGSVESGLSFHWNLGKLGVLEIQTRHTQAGVTVSPAHSFSVLVRAWAVGRTSLRVTVQLTNHTSASHQQLSDEIQILVYQEMQLAVGTSRSILMSPYSHYALQSNKDTICPVRYGLCQCVKGEGLVTVDSQGVLRAGPDTGSALLEVIAMETCGVNQTLLISVRVSPVWFVRLFSVSSLYSVGGGGLPAFPLGWTIRVRALCYDNLGQQFNAHNTLTHITTNRDDLVQVTPDSDSHSFVVQTVSGGLTVLGVQADPTNPSLSDYTPLPVLPAISAPPHTLRPGDTLCFNTPVTGPHGQPGQWNVSSSRVLQIDSKTGAALAKHSGTVVVYYRLEGGQQALREVKVDSPAIPELSPPDDRFLTNWPGAADYTVPVEIYTSPVNTAQCSLSQREAIEKKLQPEAELGCSLHFSAPYLQLNTLQAVMVTTPHYDLDTGEYSCRVSVRPQSDSVLHLLSSISVSVSLSASLRGQSPVPVLPLSALSLPLSGHLVQLPYLPAFHCPVSFLVLSALQPMAEFSVLGTKEVLSALQFHSDSTDVLLSEPSQSDGHLVLSVYISTSWVKSQALPPPANITLSSHLTPQTHVLTVYITVDSEVKIGSTDLIRLQSSWTQLLDFHLILVFAVFAVMATTATLYIVYNSCMQTVPVPVVGLYPNTLECSRTVCFSPWIRPSSPDTERIIRRRSWLWSTR</sequence>
<keyword evidence="5 9" id="KW-1133">Transmembrane helix</keyword>
<name>A0ABM3EUV0_SALSA</name>
<dbReference type="Pfam" id="PF26181">
    <property type="entry name" value="Ig_NUP210_13th"/>
    <property type="match status" value="1"/>
</dbReference>
<dbReference type="Pfam" id="PF24935">
    <property type="entry name" value="Ig_NUP210_6th"/>
    <property type="match status" value="1"/>
</dbReference>
<protein>
    <submittedName>
        <fullName evidence="24">Nuclear pore membrane glycoprotein 210 isoform X1</fullName>
    </submittedName>
</protein>
<dbReference type="InterPro" id="IPR008964">
    <property type="entry name" value="Invasin/intimin_cell_adhesion"/>
</dbReference>
<dbReference type="Pfam" id="PF22957">
    <property type="entry name" value="NUP210_Ig"/>
    <property type="match status" value="1"/>
</dbReference>
<evidence type="ECO:0000256" key="6">
    <source>
        <dbReference type="ARBA" id="ARBA00023136"/>
    </source>
</evidence>
<dbReference type="Pfam" id="PF02368">
    <property type="entry name" value="Big_2"/>
    <property type="match status" value="1"/>
</dbReference>
<evidence type="ECO:0000259" key="11">
    <source>
        <dbReference type="Pfam" id="PF02368"/>
    </source>
</evidence>
<keyword evidence="3 9" id="KW-0812">Transmembrane</keyword>
<feature type="domain" description="NUP210 Ig-like" evidence="18">
    <location>
        <begin position="903"/>
        <end position="977"/>
    </location>
</feature>
<reference evidence="24" key="1">
    <citation type="submission" date="2025-08" db="UniProtKB">
        <authorList>
            <consortium name="RefSeq"/>
        </authorList>
    </citation>
    <scope>IDENTIFICATION</scope>
</reference>
<dbReference type="InterPro" id="IPR056898">
    <property type="entry name" value="Ig_NUP210_6th"/>
</dbReference>
<evidence type="ECO:0000259" key="22">
    <source>
        <dbReference type="Pfam" id="PF26181"/>
    </source>
</evidence>
<feature type="domain" description="NUP210 Ig-like" evidence="22">
    <location>
        <begin position="1168"/>
        <end position="1279"/>
    </location>
</feature>
<dbReference type="InterPro" id="IPR055095">
    <property type="entry name" value="NUP210_Ig_C"/>
</dbReference>
<dbReference type="SUPFAM" id="SSF49373">
    <property type="entry name" value="Invasin/intimin cell-adhesion fragments"/>
    <property type="match status" value="1"/>
</dbReference>
<keyword evidence="4 10" id="KW-0732">Signal</keyword>
<dbReference type="Pfam" id="PF22962">
    <property type="entry name" value="Ig_NUP210_7th"/>
    <property type="match status" value="1"/>
</dbReference>
<dbReference type="PANTHER" id="PTHR23019">
    <property type="entry name" value="NUCLEAR PORE MEMBRANE GLYCOPROTEIN GP210-RELATED"/>
    <property type="match status" value="1"/>
</dbReference>
<dbReference type="InterPro" id="IPR003343">
    <property type="entry name" value="Big_2"/>
</dbReference>
<keyword evidence="7" id="KW-0325">Glycoprotein</keyword>
<dbReference type="Pfam" id="PF25354">
    <property type="entry name" value="Ig_NUP210_16th"/>
    <property type="match status" value="1"/>
</dbReference>
<feature type="domain" description="BIG2" evidence="11">
    <location>
        <begin position="1082"/>
        <end position="1148"/>
    </location>
</feature>
<dbReference type="Pfam" id="PF24991">
    <property type="entry name" value="Ig_NUP210_4th"/>
    <property type="match status" value="1"/>
</dbReference>
<evidence type="ECO:0000259" key="21">
    <source>
        <dbReference type="Pfam" id="PF25354"/>
    </source>
</evidence>